<dbReference type="PANTHER" id="PTHR30562">
    <property type="entry name" value="UVRC/OXIDOREDUCTASE"/>
    <property type="match status" value="1"/>
</dbReference>
<dbReference type="InterPro" id="IPR036876">
    <property type="entry name" value="UVR_dom_sf"/>
</dbReference>
<dbReference type="NCBIfam" id="NF001824">
    <property type="entry name" value="PRK00558.1-5"/>
    <property type="match status" value="1"/>
</dbReference>
<dbReference type="Pfam" id="PF08459">
    <property type="entry name" value="UvrC_RNaseH_dom"/>
    <property type="match status" value="1"/>
</dbReference>
<dbReference type="SMART" id="SM00278">
    <property type="entry name" value="HhH1"/>
    <property type="match status" value="2"/>
</dbReference>
<keyword evidence="3 7" id="KW-0228">DNA excision</keyword>
<comment type="similarity">
    <text evidence="7">Belongs to the UvrC family.</text>
</comment>
<keyword evidence="4 7" id="KW-0267">Excision nuclease</keyword>
<dbReference type="InterPro" id="IPR004791">
    <property type="entry name" value="UvrC"/>
</dbReference>
<feature type="compositionally biased region" description="Low complexity" evidence="8">
    <location>
        <begin position="14"/>
        <end position="25"/>
    </location>
</feature>
<evidence type="ECO:0000256" key="3">
    <source>
        <dbReference type="ARBA" id="ARBA00022769"/>
    </source>
</evidence>
<gene>
    <name evidence="7" type="primary">uvrC</name>
    <name evidence="12" type="ORF">SAMN05421666_0769</name>
</gene>
<dbReference type="Pfam" id="PF14520">
    <property type="entry name" value="HHH_5"/>
    <property type="match status" value="1"/>
</dbReference>
<dbReference type="NCBIfam" id="TIGR00194">
    <property type="entry name" value="uvrC"/>
    <property type="match status" value="1"/>
</dbReference>
<dbReference type="FunFam" id="3.40.1440.10:FF:000001">
    <property type="entry name" value="UvrABC system protein C"/>
    <property type="match status" value="1"/>
</dbReference>
<dbReference type="Proteomes" id="UP000186019">
    <property type="component" value="Unassembled WGS sequence"/>
</dbReference>
<evidence type="ECO:0000259" key="11">
    <source>
        <dbReference type="PROSITE" id="PS50165"/>
    </source>
</evidence>
<dbReference type="InterPro" id="IPR047296">
    <property type="entry name" value="GIY-YIG_UvrC_Cho"/>
</dbReference>
<feature type="domain" description="UvrC family homology region profile" evidence="11">
    <location>
        <begin position="281"/>
        <end position="511"/>
    </location>
</feature>
<keyword evidence="1 7" id="KW-0963">Cytoplasm</keyword>
<dbReference type="SMART" id="SM00465">
    <property type="entry name" value="GIYc"/>
    <property type="match status" value="1"/>
</dbReference>
<dbReference type="RefSeq" id="WP_083686971.1">
    <property type="nucleotide sequence ID" value="NZ_FOAC01000001.1"/>
</dbReference>
<dbReference type="InterPro" id="IPR001162">
    <property type="entry name" value="UvrC_RNase_H_dom"/>
</dbReference>
<dbReference type="InterPro" id="IPR000305">
    <property type="entry name" value="GIY-YIG_endonuc"/>
</dbReference>
<dbReference type="InterPro" id="IPR050066">
    <property type="entry name" value="UvrABC_protein_C"/>
</dbReference>
<dbReference type="Gene3D" id="4.10.860.10">
    <property type="entry name" value="UVR domain"/>
    <property type="match status" value="1"/>
</dbReference>
<dbReference type="InterPro" id="IPR038476">
    <property type="entry name" value="UvrC_RNase_H_dom_sf"/>
</dbReference>
<dbReference type="GO" id="GO:0003677">
    <property type="term" value="F:DNA binding"/>
    <property type="evidence" value="ECO:0007669"/>
    <property type="project" value="UniProtKB-UniRule"/>
</dbReference>
<evidence type="ECO:0000256" key="1">
    <source>
        <dbReference type="ARBA" id="ARBA00022490"/>
    </source>
</evidence>
<evidence type="ECO:0000259" key="9">
    <source>
        <dbReference type="PROSITE" id="PS50151"/>
    </source>
</evidence>
<dbReference type="InterPro" id="IPR003583">
    <property type="entry name" value="Hlx-hairpin-Hlx_DNA-bd_motif"/>
</dbReference>
<protein>
    <recommendedName>
        <fullName evidence="7">UvrABC system protein C</fullName>
        <shortName evidence="7">Protein UvrC</shortName>
    </recommendedName>
    <alternativeName>
        <fullName evidence="7">Excinuclease ABC subunit C</fullName>
    </alternativeName>
</protein>
<feature type="region of interest" description="Disordered" evidence="8">
    <location>
        <begin position="1"/>
        <end position="26"/>
    </location>
</feature>
<evidence type="ECO:0000256" key="6">
    <source>
        <dbReference type="ARBA" id="ARBA00023236"/>
    </source>
</evidence>
<dbReference type="PROSITE" id="PS50151">
    <property type="entry name" value="UVR"/>
    <property type="match status" value="1"/>
</dbReference>
<dbReference type="PANTHER" id="PTHR30562:SF1">
    <property type="entry name" value="UVRABC SYSTEM PROTEIN C"/>
    <property type="match status" value="1"/>
</dbReference>
<dbReference type="Pfam" id="PF02151">
    <property type="entry name" value="UVR"/>
    <property type="match status" value="1"/>
</dbReference>
<dbReference type="Gene3D" id="3.40.1440.10">
    <property type="entry name" value="GIY-YIG endonuclease"/>
    <property type="match status" value="1"/>
</dbReference>
<comment type="subcellular location">
    <subcellularLocation>
        <location evidence="7">Cytoplasm</location>
    </subcellularLocation>
</comment>
<keyword evidence="2 7" id="KW-0227">DNA damage</keyword>
<keyword evidence="5 7" id="KW-0234">DNA repair</keyword>
<dbReference type="Gene3D" id="3.30.420.340">
    <property type="entry name" value="UvrC, RNAse H endonuclease domain"/>
    <property type="match status" value="1"/>
</dbReference>
<dbReference type="CDD" id="cd10434">
    <property type="entry name" value="GIY-YIG_UvrC_Cho"/>
    <property type="match status" value="1"/>
</dbReference>
<dbReference type="GO" id="GO:0009381">
    <property type="term" value="F:excinuclease ABC activity"/>
    <property type="evidence" value="ECO:0007669"/>
    <property type="project" value="UniProtKB-UniRule"/>
</dbReference>
<dbReference type="InterPro" id="IPR001943">
    <property type="entry name" value="UVR_dom"/>
</dbReference>
<accession>A0A1N7F5X7</accession>
<evidence type="ECO:0000256" key="7">
    <source>
        <dbReference type="HAMAP-Rule" id="MF_00203"/>
    </source>
</evidence>
<evidence type="ECO:0000256" key="2">
    <source>
        <dbReference type="ARBA" id="ARBA00022763"/>
    </source>
</evidence>
<sequence length="639" mass="70339">MTDESLTSSDATKDSSAPDAAAQSPVPTGHKVIQAYLRTLDASPGVYRMLDAQARVLYVGKARNLKARVSSYARPTGHTGRIMRMIDATASMMFLTTATETEALLLEQNLIKQLKPKYNVLLRDDKSFPNILVTKSHDYPMIKKHRGAKREKGAYYGPFASAGAVNRTLAQLQRVFQLRNCTDSMFETRTRPCLQYQIKRCTAPCVGYISKAEYAAQVGDAERYLSGKSTEIQEKLAAQMAEASEAMEFERAAALRDRIKAMTQVQTSQGINPRSVDEADIIALHLENGQACVQVFFIRAGQNWGNRDFYPRVGADVEAPEVLEAFIGQFYDGKEPPRQLILSHEIDNPDLMAAALSATLGRKVTLMVPQRGEKAELVEAAMRNARESLARKMAESATQAKLLRGVADAFGLDAPPERIEVYDNSHIQGAHAVGAMIVAGPEGMMKNQYRKFNIRGDNLTPGDDFGMMKEVLKRRFKRLLKEDPDRSKGTWPGLLLIDGGAGQVSAVRAIMDEMGVSDIPMVGVAKGIDRDLGKEEFHRTGQRPIALQRNDPVLYFIQRLRDEAHRFAIGTHRAKRSKAVSATPLDDVPGVGAARKRALLAHFGSAKAVGRANLADLKAVEGVSAALAQKVYDYFHDKG</sequence>
<name>A0A1N7F5X7_9RHOB</name>
<dbReference type="STRING" id="573024.SAMN05216208_1366"/>
<dbReference type="GO" id="GO:0005737">
    <property type="term" value="C:cytoplasm"/>
    <property type="evidence" value="ECO:0007669"/>
    <property type="project" value="UniProtKB-SubCell"/>
</dbReference>
<keyword evidence="6 7" id="KW-0742">SOS response</keyword>
<dbReference type="OrthoDB" id="9804933at2"/>
<evidence type="ECO:0000256" key="5">
    <source>
        <dbReference type="ARBA" id="ARBA00023204"/>
    </source>
</evidence>
<evidence type="ECO:0000313" key="13">
    <source>
        <dbReference type="Proteomes" id="UP000186019"/>
    </source>
</evidence>
<dbReference type="SUPFAM" id="SSF47781">
    <property type="entry name" value="RuvA domain 2-like"/>
    <property type="match status" value="1"/>
</dbReference>
<dbReference type="PROSITE" id="PS50164">
    <property type="entry name" value="GIY_YIG"/>
    <property type="match status" value="1"/>
</dbReference>
<comment type="subunit">
    <text evidence="7">Interacts with UvrB in an incision complex.</text>
</comment>
<dbReference type="SUPFAM" id="SSF46600">
    <property type="entry name" value="C-terminal UvrC-binding domain of UvrB"/>
    <property type="match status" value="1"/>
</dbReference>
<evidence type="ECO:0000259" key="10">
    <source>
        <dbReference type="PROSITE" id="PS50164"/>
    </source>
</evidence>
<dbReference type="InterPro" id="IPR010994">
    <property type="entry name" value="RuvA_2-like"/>
</dbReference>
<organism evidence="12 13">
    <name type="scientific">Roseovarius nanhaiticus</name>
    <dbReference type="NCBI Taxonomy" id="573024"/>
    <lineage>
        <taxon>Bacteria</taxon>
        <taxon>Pseudomonadati</taxon>
        <taxon>Pseudomonadota</taxon>
        <taxon>Alphaproteobacteria</taxon>
        <taxon>Rhodobacterales</taxon>
        <taxon>Roseobacteraceae</taxon>
        <taxon>Roseovarius</taxon>
    </lineage>
</organism>
<dbReference type="EMBL" id="FTNV01000001">
    <property type="protein sequence ID" value="SIR95635.1"/>
    <property type="molecule type" value="Genomic_DNA"/>
</dbReference>
<dbReference type="AlphaFoldDB" id="A0A1N7F5X7"/>
<feature type="domain" description="UVR" evidence="9">
    <location>
        <begin position="230"/>
        <end position="265"/>
    </location>
</feature>
<comment type="function">
    <text evidence="7">The UvrABC repair system catalyzes the recognition and processing of DNA lesions. UvrC both incises the 5' and 3' sides of the lesion. The N-terminal half is responsible for the 3' incision and the C-terminal half is responsible for the 5' incision.</text>
</comment>
<dbReference type="Pfam" id="PF01541">
    <property type="entry name" value="GIY-YIG"/>
    <property type="match status" value="1"/>
</dbReference>
<dbReference type="PROSITE" id="PS50165">
    <property type="entry name" value="UVRC"/>
    <property type="match status" value="1"/>
</dbReference>
<dbReference type="SUPFAM" id="SSF82771">
    <property type="entry name" value="GIY-YIG endonuclease"/>
    <property type="match status" value="1"/>
</dbReference>
<proteinExistence type="inferred from homology"/>
<evidence type="ECO:0000256" key="8">
    <source>
        <dbReference type="SAM" id="MobiDB-lite"/>
    </source>
</evidence>
<reference evidence="12 13" key="1">
    <citation type="submission" date="2017-01" db="EMBL/GenBank/DDBJ databases">
        <authorList>
            <person name="Mah S.A."/>
            <person name="Swanson W.J."/>
            <person name="Moy G.W."/>
            <person name="Vacquier V.D."/>
        </authorList>
    </citation>
    <scope>NUCLEOTIDE SEQUENCE [LARGE SCALE GENOMIC DNA]</scope>
    <source>
        <strain evidence="12 13">DSM 29590</strain>
    </source>
</reference>
<evidence type="ECO:0000256" key="4">
    <source>
        <dbReference type="ARBA" id="ARBA00022881"/>
    </source>
</evidence>
<feature type="compositionally biased region" description="Polar residues" evidence="8">
    <location>
        <begin position="1"/>
        <end position="10"/>
    </location>
</feature>
<dbReference type="GO" id="GO:0006289">
    <property type="term" value="P:nucleotide-excision repair"/>
    <property type="evidence" value="ECO:0007669"/>
    <property type="project" value="UniProtKB-UniRule"/>
</dbReference>
<dbReference type="FunFam" id="3.30.420.340:FF:000001">
    <property type="entry name" value="UvrABC system protein C"/>
    <property type="match status" value="1"/>
</dbReference>
<dbReference type="HAMAP" id="MF_00203">
    <property type="entry name" value="UvrC"/>
    <property type="match status" value="1"/>
</dbReference>
<dbReference type="GO" id="GO:0009432">
    <property type="term" value="P:SOS response"/>
    <property type="evidence" value="ECO:0007669"/>
    <property type="project" value="UniProtKB-UniRule"/>
</dbReference>
<keyword evidence="13" id="KW-1185">Reference proteome</keyword>
<dbReference type="GO" id="GO:0009380">
    <property type="term" value="C:excinuclease repair complex"/>
    <property type="evidence" value="ECO:0007669"/>
    <property type="project" value="InterPro"/>
</dbReference>
<dbReference type="Pfam" id="PF22920">
    <property type="entry name" value="UvrC_RNaseH"/>
    <property type="match status" value="1"/>
</dbReference>
<feature type="domain" description="GIY-YIG" evidence="10">
    <location>
        <begin position="42"/>
        <end position="120"/>
    </location>
</feature>
<evidence type="ECO:0000313" key="12">
    <source>
        <dbReference type="EMBL" id="SIR95635.1"/>
    </source>
</evidence>
<dbReference type="Gene3D" id="1.10.150.20">
    <property type="entry name" value="5' to 3' exonuclease, C-terminal subdomain"/>
    <property type="match status" value="1"/>
</dbReference>
<dbReference type="InterPro" id="IPR035901">
    <property type="entry name" value="GIY-YIG_endonuc_sf"/>
</dbReference>